<dbReference type="RefSeq" id="WP_323277433.1">
    <property type="nucleotide sequence ID" value="NZ_JAYGGQ010000001.1"/>
</dbReference>
<evidence type="ECO:0000313" key="2">
    <source>
        <dbReference type="EMBL" id="MEA5453684.1"/>
    </source>
</evidence>
<protein>
    <recommendedName>
        <fullName evidence="4">Lipoprotein</fullName>
    </recommendedName>
</protein>
<reference evidence="2 3" key="1">
    <citation type="submission" date="2023-12" db="EMBL/GenBank/DDBJ databases">
        <title>Sinomonas terricola sp. nov, isolated from litchi orchard soil in Guangdong, PR China.</title>
        <authorList>
            <person name="Jiaxin W."/>
            <person name="Yang Z."/>
            <person name="Honghui Z."/>
        </authorList>
    </citation>
    <scope>NUCLEOTIDE SEQUENCE [LARGE SCALE GENOMIC DNA]</scope>
    <source>
        <strain evidence="2 3">JGH33</strain>
    </source>
</reference>
<keyword evidence="3" id="KW-1185">Reference proteome</keyword>
<feature type="chain" id="PRO_5045295270" description="Lipoprotein" evidence="1">
    <location>
        <begin position="25"/>
        <end position="213"/>
    </location>
</feature>
<organism evidence="2 3">
    <name type="scientific">Sinomonas terricola</name>
    <dbReference type="NCBI Taxonomy" id="3110330"/>
    <lineage>
        <taxon>Bacteria</taxon>
        <taxon>Bacillati</taxon>
        <taxon>Actinomycetota</taxon>
        <taxon>Actinomycetes</taxon>
        <taxon>Micrococcales</taxon>
        <taxon>Micrococcaceae</taxon>
        <taxon>Sinomonas</taxon>
    </lineage>
</organism>
<name>A0ABU5T210_9MICC</name>
<evidence type="ECO:0000256" key="1">
    <source>
        <dbReference type="SAM" id="SignalP"/>
    </source>
</evidence>
<dbReference type="PROSITE" id="PS51257">
    <property type="entry name" value="PROKAR_LIPOPROTEIN"/>
    <property type="match status" value="1"/>
</dbReference>
<sequence>MLRRHRVTAAILAVISLVGCGSNAAQTRASGKIAGSFEELLDFKLSRSDLNDFEREAYMRAKETGRIAQADYDEAYARYADCMSERGDPVTLKKLPNGLYQEKAAPLKPGQSLEQSMDIVSACQKITVGYLPEMFAFQQGNPELLRDMDEAAYRCLERSSLVPEGYSLEQFSKSMNEPEPGGGSRLNDMPFDFKSDDVQACLVGAGIALGVVD</sequence>
<evidence type="ECO:0008006" key="4">
    <source>
        <dbReference type="Google" id="ProtNLM"/>
    </source>
</evidence>
<dbReference type="Proteomes" id="UP001304769">
    <property type="component" value="Unassembled WGS sequence"/>
</dbReference>
<proteinExistence type="predicted"/>
<evidence type="ECO:0000313" key="3">
    <source>
        <dbReference type="Proteomes" id="UP001304769"/>
    </source>
</evidence>
<accession>A0ABU5T210</accession>
<feature type="signal peptide" evidence="1">
    <location>
        <begin position="1"/>
        <end position="24"/>
    </location>
</feature>
<comment type="caution">
    <text evidence="2">The sequence shown here is derived from an EMBL/GenBank/DDBJ whole genome shotgun (WGS) entry which is preliminary data.</text>
</comment>
<dbReference type="EMBL" id="JAYGGQ010000001">
    <property type="protein sequence ID" value="MEA5453684.1"/>
    <property type="molecule type" value="Genomic_DNA"/>
</dbReference>
<gene>
    <name evidence="2" type="ORF">SPF06_03020</name>
</gene>
<keyword evidence="1" id="KW-0732">Signal</keyword>